<evidence type="ECO:0000313" key="1">
    <source>
        <dbReference type="EMBL" id="KAF7277412.1"/>
    </source>
</evidence>
<organism evidence="1 2">
    <name type="scientific">Rhynchophorus ferrugineus</name>
    <name type="common">Red palm weevil</name>
    <name type="synonym">Curculio ferrugineus</name>
    <dbReference type="NCBI Taxonomy" id="354439"/>
    <lineage>
        <taxon>Eukaryota</taxon>
        <taxon>Metazoa</taxon>
        <taxon>Ecdysozoa</taxon>
        <taxon>Arthropoda</taxon>
        <taxon>Hexapoda</taxon>
        <taxon>Insecta</taxon>
        <taxon>Pterygota</taxon>
        <taxon>Neoptera</taxon>
        <taxon>Endopterygota</taxon>
        <taxon>Coleoptera</taxon>
        <taxon>Polyphaga</taxon>
        <taxon>Cucujiformia</taxon>
        <taxon>Curculionidae</taxon>
        <taxon>Dryophthorinae</taxon>
        <taxon>Rhynchophorus</taxon>
    </lineage>
</organism>
<accession>A0A834IA75</accession>
<reference evidence="1" key="1">
    <citation type="submission" date="2020-08" db="EMBL/GenBank/DDBJ databases">
        <title>Genome sequencing and assembly of the red palm weevil Rhynchophorus ferrugineus.</title>
        <authorList>
            <person name="Dias G.B."/>
            <person name="Bergman C.M."/>
            <person name="Manee M."/>
        </authorList>
    </citation>
    <scope>NUCLEOTIDE SEQUENCE</scope>
    <source>
        <strain evidence="1">AA-2017</strain>
        <tissue evidence="1">Whole larva</tissue>
    </source>
</reference>
<gene>
    <name evidence="1" type="ORF">GWI33_007611</name>
</gene>
<dbReference type="EMBL" id="JAACXV010002201">
    <property type="protein sequence ID" value="KAF7277412.1"/>
    <property type="molecule type" value="Genomic_DNA"/>
</dbReference>
<protein>
    <recommendedName>
        <fullName evidence="3">Reverse transcriptase</fullName>
    </recommendedName>
</protein>
<name>A0A834IA75_RHYFE</name>
<proteinExistence type="predicted"/>
<evidence type="ECO:0008006" key="3">
    <source>
        <dbReference type="Google" id="ProtNLM"/>
    </source>
</evidence>
<comment type="caution">
    <text evidence="1">The sequence shown here is derived from an EMBL/GenBank/DDBJ whole genome shotgun (WGS) entry which is preliminary data.</text>
</comment>
<evidence type="ECO:0000313" key="2">
    <source>
        <dbReference type="Proteomes" id="UP000625711"/>
    </source>
</evidence>
<sequence>MWTNKLTDSCDAKALALSSQSKHQHDWMGDDTGFLLGMDYVNSVSLRINAFLSKAKTARDRTEYRFCQTGCGTVETQNHIMQQCHRTYDARIRRHDSVWHTMYRRFYEIRTTMSRKNKGL</sequence>
<dbReference type="AlphaFoldDB" id="A0A834IA75"/>
<dbReference type="Proteomes" id="UP000625711">
    <property type="component" value="Unassembled WGS sequence"/>
</dbReference>
<dbReference type="OrthoDB" id="8197617at2759"/>
<keyword evidence="2" id="KW-1185">Reference proteome</keyword>